<proteinExistence type="predicted"/>
<dbReference type="InterPro" id="IPR001304">
    <property type="entry name" value="C-type_lectin-like"/>
</dbReference>
<evidence type="ECO:0000313" key="5">
    <source>
        <dbReference type="EnsemblMetazoa" id="G21765.1:cds"/>
    </source>
</evidence>
<dbReference type="AlphaFoldDB" id="A0A8W8JZN7"/>
<evidence type="ECO:0000259" key="3">
    <source>
        <dbReference type="PROSITE" id="PS50041"/>
    </source>
</evidence>
<dbReference type="Pfam" id="PF00024">
    <property type="entry name" value="PAN_1"/>
    <property type="match status" value="1"/>
</dbReference>
<dbReference type="CDD" id="cd00037">
    <property type="entry name" value="CLECT"/>
    <property type="match status" value="1"/>
</dbReference>
<dbReference type="PROSITE" id="PS50948">
    <property type="entry name" value="PAN"/>
    <property type="match status" value="1"/>
</dbReference>
<evidence type="ECO:0000313" key="6">
    <source>
        <dbReference type="Proteomes" id="UP000005408"/>
    </source>
</evidence>
<evidence type="ECO:0000259" key="4">
    <source>
        <dbReference type="PROSITE" id="PS50948"/>
    </source>
</evidence>
<dbReference type="SUPFAM" id="SSF57414">
    <property type="entry name" value="Hairpin loop containing domain-like"/>
    <property type="match status" value="1"/>
</dbReference>
<dbReference type="Pfam" id="PF00059">
    <property type="entry name" value="Lectin_C"/>
    <property type="match status" value="1"/>
</dbReference>
<dbReference type="EnsemblMetazoa" id="G21765.1">
    <property type="protein sequence ID" value="G21765.1:cds"/>
    <property type="gene ID" value="G21765"/>
</dbReference>
<keyword evidence="6" id="KW-1185">Reference proteome</keyword>
<dbReference type="SUPFAM" id="SSF56436">
    <property type="entry name" value="C-type lectin-like"/>
    <property type="match status" value="1"/>
</dbReference>
<dbReference type="InterPro" id="IPR050111">
    <property type="entry name" value="C-type_lectin/snaclec_domain"/>
</dbReference>
<feature type="domain" description="C-type lectin" evidence="3">
    <location>
        <begin position="112"/>
        <end position="232"/>
    </location>
</feature>
<reference evidence="5" key="1">
    <citation type="submission" date="2022-08" db="UniProtKB">
        <authorList>
            <consortium name="EnsemblMetazoa"/>
        </authorList>
    </citation>
    <scope>IDENTIFICATION</scope>
    <source>
        <strain evidence="5">05x7-T-G4-1.051#20</strain>
    </source>
</reference>
<keyword evidence="2" id="KW-0732">Signal</keyword>
<dbReference type="InterPro" id="IPR016187">
    <property type="entry name" value="CTDL_fold"/>
</dbReference>
<evidence type="ECO:0000256" key="2">
    <source>
        <dbReference type="SAM" id="SignalP"/>
    </source>
</evidence>
<accession>A0A8W8JZN7</accession>
<dbReference type="PROSITE" id="PS50041">
    <property type="entry name" value="C_TYPE_LECTIN_2"/>
    <property type="match status" value="1"/>
</dbReference>
<organism evidence="5 6">
    <name type="scientific">Magallana gigas</name>
    <name type="common">Pacific oyster</name>
    <name type="synonym">Crassostrea gigas</name>
    <dbReference type="NCBI Taxonomy" id="29159"/>
    <lineage>
        <taxon>Eukaryota</taxon>
        <taxon>Metazoa</taxon>
        <taxon>Spiralia</taxon>
        <taxon>Lophotrochozoa</taxon>
        <taxon>Mollusca</taxon>
        <taxon>Bivalvia</taxon>
        <taxon>Autobranchia</taxon>
        <taxon>Pteriomorphia</taxon>
        <taxon>Ostreida</taxon>
        <taxon>Ostreoidea</taxon>
        <taxon>Ostreidae</taxon>
        <taxon>Magallana</taxon>
    </lineage>
</organism>
<dbReference type="InterPro" id="IPR018378">
    <property type="entry name" value="C-type_lectin_CS"/>
</dbReference>
<keyword evidence="1" id="KW-1015">Disulfide bond</keyword>
<protein>
    <submittedName>
        <fullName evidence="5">Uncharacterized protein</fullName>
    </submittedName>
</protein>
<dbReference type="OMA" id="KSEIWIN"/>
<dbReference type="Gene3D" id="3.10.100.10">
    <property type="entry name" value="Mannose-Binding Protein A, subunit A"/>
    <property type="match status" value="1"/>
</dbReference>
<evidence type="ECO:0000256" key="1">
    <source>
        <dbReference type="ARBA" id="ARBA00023157"/>
    </source>
</evidence>
<dbReference type="Gene3D" id="3.50.4.10">
    <property type="entry name" value="Hepatocyte Growth Factor"/>
    <property type="match status" value="1"/>
</dbReference>
<feature type="chain" id="PRO_5036497668" evidence="2">
    <location>
        <begin position="19"/>
        <end position="235"/>
    </location>
</feature>
<name>A0A8W8JZN7_MAGGI</name>
<dbReference type="OrthoDB" id="2142683at2759"/>
<feature type="signal peptide" evidence="2">
    <location>
        <begin position="1"/>
        <end position="18"/>
    </location>
</feature>
<dbReference type="InterPro" id="IPR003609">
    <property type="entry name" value="Pan_app"/>
</dbReference>
<feature type="domain" description="Apple" evidence="4">
    <location>
        <begin position="22"/>
        <end position="106"/>
    </location>
</feature>
<dbReference type="PANTHER" id="PTHR22803">
    <property type="entry name" value="MANNOSE, PHOSPHOLIPASE, LECTIN RECEPTOR RELATED"/>
    <property type="match status" value="1"/>
</dbReference>
<dbReference type="PROSITE" id="PS00615">
    <property type="entry name" value="C_TYPE_LECTIN_1"/>
    <property type="match status" value="1"/>
</dbReference>
<dbReference type="Proteomes" id="UP000005408">
    <property type="component" value="Unassembled WGS sequence"/>
</dbReference>
<dbReference type="InterPro" id="IPR016186">
    <property type="entry name" value="C-type_lectin-like/link_sf"/>
</dbReference>
<sequence length="235" mass="26596">MSATFIFLITASLYSSSAELITDSMSRLQKYDLKIVPPANIQATKNVRSLSHCAAICNRNKQSCLSIQYQAEASLCRLVSVRLNDEEVLEEPGSSGWKYYERNMECFDWHIFNGHAYQLDITTRNFTSAQKFCASLLPTSHVIEIESNAENNWLLELATRYCNVKSEIWINLYDSFNTQPYTWLESGQSAVYTNWAPDSPSDFEEKCGTFSSSAGGTWNDVVCELLAPVVCERDL</sequence>
<dbReference type="SMART" id="SM00034">
    <property type="entry name" value="CLECT"/>
    <property type="match status" value="1"/>
</dbReference>